<dbReference type="EC" id="1.13.11.-" evidence="5"/>
<reference evidence="7" key="1">
    <citation type="journal article" date="2019" name="Int. J. Syst. Evol. Microbiol.">
        <title>The Global Catalogue of Microorganisms (GCM) 10K type strain sequencing project: providing services to taxonomists for standard genome sequencing and annotation.</title>
        <authorList>
            <consortium name="The Broad Institute Genomics Platform"/>
            <consortium name="The Broad Institute Genome Sequencing Center for Infectious Disease"/>
            <person name="Wu L."/>
            <person name="Ma J."/>
        </authorList>
    </citation>
    <scope>NUCLEOTIDE SEQUENCE [LARGE SCALE GENOMIC DNA]</scope>
    <source>
        <strain evidence="7">JCM 17498</strain>
    </source>
</reference>
<organism evidence="6 7">
    <name type="scientific">Sphingomonas cynarae</name>
    <dbReference type="NCBI Taxonomy" id="930197"/>
    <lineage>
        <taxon>Bacteria</taxon>
        <taxon>Pseudomonadati</taxon>
        <taxon>Pseudomonadota</taxon>
        <taxon>Alphaproteobacteria</taxon>
        <taxon>Sphingomonadales</taxon>
        <taxon>Sphingomonadaceae</taxon>
        <taxon>Sphingomonas</taxon>
    </lineage>
</organism>
<name>A0ABP7EMR1_9SPHN</name>
<proteinExistence type="inferred from homology"/>
<keyword evidence="7" id="KW-1185">Reference proteome</keyword>
<keyword evidence="5" id="KW-0223">Dioxygenase</keyword>
<evidence type="ECO:0000256" key="1">
    <source>
        <dbReference type="ARBA" id="ARBA00006787"/>
    </source>
</evidence>
<comment type="caution">
    <text evidence="6">The sequence shown here is derived from an EMBL/GenBank/DDBJ whole genome shotgun (WGS) entry which is preliminary data.</text>
</comment>
<evidence type="ECO:0000256" key="4">
    <source>
        <dbReference type="ARBA" id="ARBA00023004"/>
    </source>
</evidence>
<comment type="cofactor">
    <cofactor evidence="5">
        <name>Fe(2+)</name>
        <dbReference type="ChEBI" id="CHEBI:29033"/>
    </cofactor>
    <text evidence="5">Binds 1 Fe(2+) ion per subunit.</text>
</comment>
<evidence type="ECO:0000313" key="7">
    <source>
        <dbReference type="Proteomes" id="UP001500523"/>
    </source>
</evidence>
<protein>
    <recommendedName>
        <fullName evidence="5">Dioxygenase</fullName>
        <ecNumber evidence="5">1.13.11.-</ecNumber>
    </recommendedName>
</protein>
<gene>
    <name evidence="6" type="ORF">GCM10022268_31030</name>
</gene>
<dbReference type="InterPro" id="IPR004294">
    <property type="entry name" value="Carotenoid_Oase"/>
</dbReference>
<accession>A0ABP7EMR1</accession>
<comment type="similarity">
    <text evidence="1 5">Belongs to the carotenoid oxygenase family.</text>
</comment>
<dbReference type="PANTHER" id="PTHR10543">
    <property type="entry name" value="BETA-CAROTENE DIOXYGENASE"/>
    <property type="match status" value="1"/>
</dbReference>
<dbReference type="PANTHER" id="PTHR10543:SF89">
    <property type="entry name" value="CAROTENOID 9,10(9',10')-CLEAVAGE DIOXYGENASE 1"/>
    <property type="match status" value="1"/>
</dbReference>
<keyword evidence="4 5" id="KW-0408">Iron</keyword>
<dbReference type="Pfam" id="PF03055">
    <property type="entry name" value="RPE65"/>
    <property type="match status" value="1"/>
</dbReference>
<dbReference type="EMBL" id="BAABBF010000008">
    <property type="protein sequence ID" value="GAA3720545.1"/>
    <property type="molecule type" value="Genomic_DNA"/>
</dbReference>
<evidence type="ECO:0000256" key="3">
    <source>
        <dbReference type="ARBA" id="ARBA00023002"/>
    </source>
</evidence>
<evidence type="ECO:0000256" key="5">
    <source>
        <dbReference type="RuleBase" id="RU364048"/>
    </source>
</evidence>
<dbReference type="Proteomes" id="UP001500523">
    <property type="component" value="Unassembled WGS sequence"/>
</dbReference>
<evidence type="ECO:0000313" key="6">
    <source>
        <dbReference type="EMBL" id="GAA3720545.1"/>
    </source>
</evidence>
<evidence type="ECO:0000256" key="2">
    <source>
        <dbReference type="ARBA" id="ARBA00022723"/>
    </source>
</evidence>
<sequence length="465" mass="50911">MASVLAQIDDKKRGETEPAIHYLSGIHRPMNQELTLTELEFRGTIPPALSGRYLRIGPNALNADPARFHWFTGDGMVHGLALGDGKALWYRNRWIASQANAAIRGTMPAPGPRRGSNDTVNTNVVALAGRAFALVEGGSYPVELSDTLDEQRYDDFGGSLAGSFTAHPHRDPLTGEHHGICYEGRRPNEIRHVVLDRSGKVVREEPIAVEHGPMIHDCAITARYVVILDLPVTFSLPTLLSGQPLPYAWNPAHRARVGLMPRGGDQHAIIWCDVEPAYVFHVANAFDLPDGRVALDVCAYPTMFAGQPGGPDAISRGLERWTLDPVTGTTAIQTIDATPQEFPRLDERRFGQAYCYAYAMGVQSDRRFQSAGCLYKHDLVAGTREVHDFGTGRHPGEFVFVPAHQDADEDDGWLIGLVIDEPSDTTELVILDAGEFEGNPVATVSLPHRIPPGFHGNWINQGGVE</sequence>
<keyword evidence="2 5" id="KW-0479">Metal-binding</keyword>
<keyword evidence="3 5" id="KW-0560">Oxidoreductase</keyword>
<dbReference type="RefSeq" id="WP_344694301.1">
    <property type="nucleotide sequence ID" value="NZ_BAABBF010000008.1"/>
</dbReference>